<dbReference type="AlphaFoldDB" id="A0AAV4JM70"/>
<organism evidence="1 2">
    <name type="scientific">Elysia marginata</name>
    <dbReference type="NCBI Taxonomy" id="1093978"/>
    <lineage>
        <taxon>Eukaryota</taxon>
        <taxon>Metazoa</taxon>
        <taxon>Spiralia</taxon>
        <taxon>Lophotrochozoa</taxon>
        <taxon>Mollusca</taxon>
        <taxon>Gastropoda</taxon>
        <taxon>Heterobranchia</taxon>
        <taxon>Euthyneura</taxon>
        <taxon>Panpulmonata</taxon>
        <taxon>Sacoglossa</taxon>
        <taxon>Placobranchoidea</taxon>
        <taxon>Plakobranchidae</taxon>
        <taxon>Elysia</taxon>
    </lineage>
</organism>
<dbReference type="Proteomes" id="UP000762676">
    <property type="component" value="Unassembled WGS sequence"/>
</dbReference>
<gene>
    <name evidence="1" type="ORF">ElyMa_003378200</name>
</gene>
<accession>A0AAV4JM70</accession>
<dbReference type="EMBL" id="BMAT01006954">
    <property type="protein sequence ID" value="GFS23008.1"/>
    <property type="molecule type" value="Genomic_DNA"/>
</dbReference>
<sequence length="80" mass="8447">MGSTPRPFPTKVPSELTEEQLATVLGWAPTLGRLGKRLLTSASREITDKISLPLTGTTHPTGAHAQINITWAGGAARIVT</sequence>
<comment type="caution">
    <text evidence="1">The sequence shown here is derived from an EMBL/GenBank/DDBJ whole genome shotgun (WGS) entry which is preliminary data.</text>
</comment>
<keyword evidence="2" id="KW-1185">Reference proteome</keyword>
<evidence type="ECO:0000313" key="2">
    <source>
        <dbReference type="Proteomes" id="UP000762676"/>
    </source>
</evidence>
<protein>
    <submittedName>
        <fullName evidence="1">Uncharacterized protein</fullName>
    </submittedName>
</protein>
<evidence type="ECO:0000313" key="1">
    <source>
        <dbReference type="EMBL" id="GFS23008.1"/>
    </source>
</evidence>
<reference evidence="1 2" key="1">
    <citation type="journal article" date="2021" name="Elife">
        <title>Chloroplast acquisition without the gene transfer in kleptoplastic sea slugs, Plakobranchus ocellatus.</title>
        <authorList>
            <person name="Maeda T."/>
            <person name="Takahashi S."/>
            <person name="Yoshida T."/>
            <person name="Shimamura S."/>
            <person name="Takaki Y."/>
            <person name="Nagai Y."/>
            <person name="Toyoda A."/>
            <person name="Suzuki Y."/>
            <person name="Arimoto A."/>
            <person name="Ishii H."/>
            <person name="Satoh N."/>
            <person name="Nishiyama T."/>
            <person name="Hasebe M."/>
            <person name="Maruyama T."/>
            <person name="Minagawa J."/>
            <person name="Obokata J."/>
            <person name="Shigenobu S."/>
        </authorList>
    </citation>
    <scope>NUCLEOTIDE SEQUENCE [LARGE SCALE GENOMIC DNA]</scope>
</reference>
<proteinExistence type="predicted"/>
<name>A0AAV4JM70_9GAST</name>